<organism evidence="2 3">
    <name type="scientific">Exidia glandulosa HHB12029</name>
    <dbReference type="NCBI Taxonomy" id="1314781"/>
    <lineage>
        <taxon>Eukaryota</taxon>
        <taxon>Fungi</taxon>
        <taxon>Dikarya</taxon>
        <taxon>Basidiomycota</taxon>
        <taxon>Agaricomycotina</taxon>
        <taxon>Agaricomycetes</taxon>
        <taxon>Auriculariales</taxon>
        <taxon>Exidiaceae</taxon>
        <taxon>Exidia</taxon>
    </lineage>
</organism>
<proteinExistence type="predicted"/>
<name>A0A165FC37_EXIGL</name>
<accession>A0A165FC37</accession>
<dbReference type="OrthoDB" id="2930792at2759"/>
<dbReference type="EMBL" id="KV426091">
    <property type="protein sequence ID" value="KZV88752.1"/>
    <property type="molecule type" value="Genomic_DNA"/>
</dbReference>
<evidence type="ECO:0000313" key="3">
    <source>
        <dbReference type="Proteomes" id="UP000077266"/>
    </source>
</evidence>
<feature type="region of interest" description="Disordered" evidence="1">
    <location>
        <begin position="191"/>
        <end position="226"/>
    </location>
</feature>
<dbReference type="Proteomes" id="UP000077266">
    <property type="component" value="Unassembled WGS sequence"/>
</dbReference>
<protein>
    <submittedName>
        <fullName evidence="2">Uncharacterized protein</fullName>
    </submittedName>
</protein>
<reference evidence="2 3" key="1">
    <citation type="journal article" date="2016" name="Mol. Biol. Evol.">
        <title>Comparative Genomics of Early-Diverging Mushroom-Forming Fungi Provides Insights into the Origins of Lignocellulose Decay Capabilities.</title>
        <authorList>
            <person name="Nagy L.G."/>
            <person name="Riley R."/>
            <person name="Tritt A."/>
            <person name="Adam C."/>
            <person name="Daum C."/>
            <person name="Floudas D."/>
            <person name="Sun H."/>
            <person name="Yadav J.S."/>
            <person name="Pangilinan J."/>
            <person name="Larsson K.H."/>
            <person name="Matsuura K."/>
            <person name="Barry K."/>
            <person name="Labutti K."/>
            <person name="Kuo R."/>
            <person name="Ohm R.A."/>
            <person name="Bhattacharya S.S."/>
            <person name="Shirouzu T."/>
            <person name="Yoshinaga Y."/>
            <person name="Martin F.M."/>
            <person name="Grigoriev I.V."/>
            <person name="Hibbett D.S."/>
        </authorList>
    </citation>
    <scope>NUCLEOTIDE SEQUENCE [LARGE SCALE GENOMIC DNA]</scope>
    <source>
        <strain evidence="2 3">HHB12029</strain>
    </source>
</reference>
<keyword evidence="3" id="KW-1185">Reference proteome</keyword>
<feature type="region of interest" description="Disordered" evidence="1">
    <location>
        <begin position="151"/>
        <end position="179"/>
    </location>
</feature>
<evidence type="ECO:0000256" key="1">
    <source>
        <dbReference type="SAM" id="MobiDB-lite"/>
    </source>
</evidence>
<dbReference type="InParanoid" id="A0A165FC37"/>
<dbReference type="AlphaFoldDB" id="A0A165FC37"/>
<feature type="compositionally biased region" description="Basic and acidic residues" evidence="1">
    <location>
        <begin position="154"/>
        <end position="165"/>
    </location>
</feature>
<gene>
    <name evidence="2" type="ORF">EXIGLDRAFT_751527</name>
</gene>
<evidence type="ECO:0000313" key="2">
    <source>
        <dbReference type="EMBL" id="KZV88752.1"/>
    </source>
</evidence>
<sequence length="371" mass="40552">MGTLEPVHAGYYQHCPIGSIVVVSIDPVASVAPLRDDVASEAAKRIPRGRYLVLIDIIHGLDFYALPEASPLKFLFYMIGRGLPDPPYACVPLSPDAPHPFGRAAVALPSPLPWPDCYVHTLLRFSAQIIRIYADSPSRILLSEEDQGLVVSSRVEDGRAAERSIRPSVPETEEAPNPDLDALEDQLTYDMTEDDLPPPQAGTPSVHEDERTGTATSSSATDDDEPMKLQIRAEMWLNVADVSQPGNPQVLADQIRQLVAIEKDWAQRTVLRQLADQPRTRKWAAAVANEGVSATGPSSCSHSRSASNIALDDVPMALADGLEHGTGREVDPTMQNITARPSRGKSSVVLRVTRFLTKRFISVTRILGFRR</sequence>